<keyword evidence="2" id="KW-1185">Reference proteome</keyword>
<sequence length="92" mass="9972">MARRLYAYRRDGDLLFPERQFTAPGNTLVPYLHAVLAALPAGAHPGSIAGFFLTVQPDPVLNGRAVTVKEWLEAGGPSEFVIEMAQDLTAGY</sequence>
<comment type="caution">
    <text evidence="1">The sequence shown here is derived from an EMBL/GenBank/DDBJ whole genome shotgun (WGS) entry which is preliminary data.</text>
</comment>
<reference evidence="1" key="1">
    <citation type="submission" date="2022-01" db="EMBL/GenBank/DDBJ databases">
        <authorList>
            <person name="Jo J.-H."/>
            <person name="Im W.-T."/>
        </authorList>
    </citation>
    <scope>NUCLEOTIDE SEQUENCE</scope>
    <source>
        <strain evidence="1">I2-34</strain>
    </source>
</reference>
<dbReference type="EMBL" id="JAKLTQ010000003">
    <property type="protein sequence ID" value="MCG2621639.1"/>
    <property type="molecule type" value="Genomic_DNA"/>
</dbReference>
<accession>A0ABS9L4Q3</accession>
<organism evidence="1 2">
    <name type="scientific">Arthrobacter hankyongi</name>
    <dbReference type="NCBI Taxonomy" id="2904801"/>
    <lineage>
        <taxon>Bacteria</taxon>
        <taxon>Bacillati</taxon>
        <taxon>Actinomycetota</taxon>
        <taxon>Actinomycetes</taxon>
        <taxon>Micrococcales</taxon>
        <taxon>Micrococcaceae</taxon>
        <taxon>Arthrobacter</taxon>
    </lineage>
</organism>
<evidence type="ECO:0000313" key="2">
    <source>
        <dbReference type="Proteomes" id="UP001165368"/>
    </source>
</evidence>
<proteinExistence type="predicted"/>
<evidence type="ECO:0000313" key="1">
    <source>
        <dbReference type="EMBL" id="MCG2621639.1"/>
    </source>
</evidence>
<name>A0ABS9L4Q3_9MICC</name>
<dbReference type="Proteomes" id="UP001165368">
    <property type="component" value="Unassembled WGS sequence"/>
</dbReference>
<gene>
    <name evidence="1" type="ORF">LVY72_06875</name>
</gene>
<protein>
    <submittedName>
        <fullName evidence="1">Uncharacterized protein</fullName>
    </submittedName>
</protein>
<dbReference type="RefSeq" id="WP_237819049.1">
    <property type="nucleotide sequence ID" value="NZ_JAKLTQ010000003.1"/>
</dbReference>